<keyword evidence="1" id="KW-0472">Membrane</keyword>
<feature type="transmembrane region" description="Helical" evidence="1">
    <location>
        <begin position="120"/>
        <end position="144"/>
    </location>
</feature>
<keyword evidence="1" id="KW-1133">Transmembrane helix</keyword>
<dbReference type="InterPro" id="IPR021737">
    <property type="entry name" value="Phage_phiKZ_Orf197"/>
</dbReference>
<sequence>MIIFIKILLAHILGDFLLQPKSWVIEKEKRKAVSPKLYFHVLIHGILVMVFLWDFQYWLLALLVLISHFLIDWAKLEFQTKKSKTAWFIADQILHVAVLISLALIWDYPQTDRLWKIEEFPVWTVVTVVSFLSFGVPVIMNALLEPWSSKIADGPKNSLPNAGKYIGILERLLVFVFILTDHWEGVGFLIAAKSVFRFGDLKESKDRKLTEYILIGTLLSFAMAIITALACIYLIKIFSP</sequence>
<evidence type="ECO:0000256" key="1">
    <source>
        <dbReference type="SAM" id="Phobius"/>
    </source>
</evidence>
<keyword evidence="1" id="KW-0812">Transmembrane</keyword>
<feature type="transmembrane region" description="Helical" evidence="1">
    <location>
        <begin position="212"/>
        <end position="235"/>
    </location>
</feature>
<reference evidence="2" key="1">
    <citation type="submission" date="2022-08" db="EMBL/GenBank/DDBJ databases">
        <authorList>
            <person name="Zhang D."/>
        </authorList>
    </citation>
    <scope>NUCLEOTIDE SEQUENCE</scope>
    <source>
        <strain evidence="2">XJ19-11</strain>
    </source>
</reference>
<dbReference type="Proteomes" id="UP001142175">
    <property type="component" value="Unassembled WGS sequence"/>
</dbReference>
<accession>A0A9X2P603</accession>
<dbReference type="RefSeq" id="WP_258422015.1">
    <property type="nucleotide sequence ID" value="NZ_JANSUY010000001.1"/>
</dbReference>
<evidence type="ECO:0000313" key="2">
    <source>
        <dbReference type="EMBL" id="MCR9014142.1"/>
    </source>
</evidence>
<organism evidence="2 3">
    <name type="scientific">Aquiflexum gelatinilyticum</name>
    <dbReference type="NCBI Taxonomy" id="2961943"/>
    <lineage>
        <taxon>Bacteria</taxon>
        <taxon>Pseudomonadati</taxon>
        <taxon>Bacteroidota</taxon>
        <taxon>Cytophagia</taxon>
        <taxon>Cytophagales</taxon>
        <taxon>Cyclobacteriaceae</taxon>
        <taxon>Aquiflexum</taxon>
    </lineage>
</organism>
<protein>
    <submittedName>
        <fullName evidence="2">DUF3307 domain-containing protein</fullName>
    </submittedName>
</protein>
<name>A0A9X2P603_9BACT</name>
<proteinExistence type="predicted"/>
<feature type="transmembrane region" description="Helical" evidence="1">
    <location>
        <begin position="59"/>
        <end position="76"/>
    </location>
</feature>
<feature type="transmembrane region" description="Helical" evidence="1">
    <location>
        <begin position="172"/>
        <end position="192"/>
    </location>
</feature>
<gene>
    <name evidence="2" type="ORF">NU887_03785</name>
</gene>
<comment type="caution">
    <text evidence="2">The sequence shown here is derived from an EMBL/GenBank/DDBJ whole genome shotgun (WGS) entry which is preliminary data.</text>
</comment>
<feature type="transmembrane region" description="Helical" evidence="1">
    <location>
        <begin position="37"/>
        <end position="53"/>
    </location>
</feature>
<feature type="transmembrane region" description="Helical" evidence="1">
    <location>
        <begin position="88"/>
        <end position="108"/>
    </location>
</feature>
<dbReference type="Pfam" id="PF11750">
    <property type="entry name" value="DUF3307"/>
    <property type="match status" value="1"/>
</dbReference>
<dbReference type="AlphaFoldDB" id="A0A9X2P603"/>
<dbReference type="EMBL" id="JANSUY010000001">
    <property type="protein sequence ID" value="MCR9014142.1"/>
    <property type="molecule type" value="Genomic_DNA"/>
</dbReference>
<keyword evidence="3" id="KW-1185">Reference proteome</keyword>
<evidence type="ECO:0000313" key="3">
    <source>
        <dbReference type="Proteomes" id="UP001142175"/>
    </source>
</evidence>